<keyword evidence="7" id="KW-1185">Reference proteome</keyword>
<evidence type="ECO:0000256" key="1">
    <source>
        <dbReference type="ARBA" id="ARBA00008779"/>
    </source>
</evidence>
<dbReference type="InterPro" id="IPR024607">
    <property type="entry name" value="Sulfatase_CS"/>
</dbReference>
<comment type="similarity">
    <text evidence="1">Belongs to the sulfatase family.</text>
</comment>
<gene>
    <name evidence="6" type="primary">betC</name>
    <name evidence="6" type="ORF">DDT56_15785</name>
</gene>
<dbReference type="NCBIfam" id="TIGR03417">
    <property type="entry name" value="chol_sulfatase"/>
    <property type="match status" value="1"/>
</dbReference>
<dbReference type="InterPro" id="IPR017785">
    <property type="entry name" value="Choline-sulfatase"/>
</dbReference>
<evidence type="ECO:0000259" key="4">
    <source>
        <dbReference type="Pfam" id="PF00884"/>
    </source>
</evidence>
<organism evidence="6 7">
    <name type="scientific">Brenneria corticis</name>
    <dbReference type="NCBI Taxonomy" id="2173106"/>
    <lineage>
        <taxon>Bacteria</taxon>
        <taxon>Pseudomonadati</taxon>
        <taxon>Pseudomonadota</taxon>
        <taxon>Gammaproteobacteria</taxon>
        <taxon>Enterobacterales</taxon>
        <taxon>Pectobacteriaceae</taxon>
        <taxon>Brenneria</taxon>
    </lineage>
</organism>
<dbReference type="GO" id="GO:0005737">
    <property type="term" value="C:cytoplasm"/>
    <property type="evidence" value="ECO:0007669"/>
    <property type="project" value="TreeGrafter"/>
</dbReference>
<sequence length="511" mass="57227">MLSRKPNIVILMADQLTAGALSAYGNKITKTPNIDKLSRQGVVFESAYCNSPLCAPSRATLMTGLLNSANNVFDNAAEFSAEQPTFCHYLRVQGYHTILAGKMHFCGPDQLHGFNERLTTDIYPADFGWTPDWRNPEVRLDWYHNMSSVIDAGTCIRTNQLDFDDEAVFLTRQKLFDIARQGNQQPFLLLMSLTHPHDPFAIPQPYLDRYSPQDIDLPKVSAAQAPSDPHSRRLRKIYQLTDDLLSDEQIRRARHAYYGAVSYVDDQFGAVLATLEETGLAEDTIVLVISDHGEMLGERGLWYKMGFFEGAARIPFIVHAPDRFAAHRVDASVSLADLLPTLVELAGGEPSSLPATLAGHSLLPHLRREAGHDGVYAEYLAEGALAPIVMIRRGDWKYVHSLSDPELLFNLREDPHELNNLAADAACLPVLSALRDEVASRWDLPALHQRVLQSQQNRLFLNRALAHGTAPAWDYQPVQDASRRYIRNNQTLDEQEAVARFPRPHSSSPNQ</sequence>
<evidence type="ECO:0000313" key="7">
    <source>
        <dbReference type="Proteomes" id="UP000296159"/>
    </source>
</evidence>
<proteinExistence type="inferred from homology"/>
<evidence type="ECO:0000259" key="5">
    <source>
        <dbReference type="Pfam" id="PF12411"/>
    </source>
</evidence>
<feature type="domain" description="Choline sulfatase enzyme C-terminal" evidence="5">
    <location>
        <begin position="449"/>
        <end position="501"/>
    </location>
</feature>
<dbReference type="AlphaFoldDB" id="A0A2U1TVF2"/>
<dbReference type="PANTHER" id="PTHR45953:SF1">
    <property type="entry name" value="IDURONATE 2-SULFATASE"/>
    <property type="match status" value="1"/>
</dbReference>
<reference evidence="6 7" key="1">
    <citation type="submission" date="2018-04" db="EMBL/GenBank/DDBJ databases">
        <title>Brenneria corticis sp.nov.</title>
        <authorList>
            <person name="Li Y."/>
        </authorList>
    </citation>
    <scope>NUCLEOTIDE SEQUENCE [LARGE SCALE GENOMIC DNA]</scope>
    <source>
        <strain evidence="6 7">CFCC 11842</strain>
    </source>
</reference>
<dbReference type="CDD" id="cd16032">
    <property type="entry name" value="choline-sulfatase"/>
    <property type="match status" value="1"/>
</dbReference>
<feature type="domain" description="Sulfatase N-terminal" evidence="4">
    <location>
        <begin position="6"/>
        <end position="347"/>
    </location>
</feature>
<dbReference type="EMBL" id="QDKH01000019">
    <property type="protein sequence ID" value="PWC13359.1"/>
    <property type="molecule type" value="Genomic_DNA"/>
</dbReference>
<name>A0A2U1TVF2_9GAMM</name>
<comment type="caution">
    <text evidence="6">The sequence shown here is derived from an EMBL/GenBank/DDBJ whole genome shotgun (WGS) entry which is preliminary data.</text>
</comment>
<dbReference type="SUPFAM" id="SSF53649">
    <property type="entry name" value="Alkaline phosphatase-like"/>
    <property type="match status" value="1"/>
</dbReference>
<evidence type="ECO:0000313" key="6">
    <source>
        <dbReference type="EMBL" id="PWC13359.1"/>
    </source>
</evidence>
<dbReference type="Pfam" id="PF00884">
    <property type="entry name" value="Sulfatase"/>
    <property type="match status" value="1"/>
</dbReference>
<dbReference type="RefSeq" id="WP_136167381.1">
    <property type="nucleotide sequence ID" value="NZ_KZ819084.1"/>
</dbReference>
<keyword evidence="3" id="KW-0378">Hydrolase</keyword>
<dbReference type="PANTHER" id="PTHR45953">
    <property type="entry name" value="IDURONATE 2-SULFATASE"/>
    <property type="match status" value="1"/>
</dbReference>
<evidence type="ECO:0000256" key="3">
    <source>
        <dbReference type="ARBA" id="ARBA00022801"/>
    </source>
</evidence>
<dbReference type="PROSITE" id="PS00149">
    <property type="entry name" value="SULFATASE_2"/>
    <property type="match status" value="1"/>
</dbReference>
<dbReference type="InterPro" id="IPR000917">
    <property type="entry name" value="Sulfatase_N"/>
</dbReference>
<dbReference type="Pfam" id="PF12411">
    <property type="entry name" value="Choline_sulf_C"/>
    <property type="match status" value="1"/>
</dbReference>
<dbReference type="Proteomes" id="UP000296159">
    <property type="component" value="Unassembled WGS sequence"/>
</dbReference>
<dbReference type="FunFam" id="3.40.720.10:FF:000032">
    <property type="entry name" value="Choline sulfatase"/>
    <property type="match status" value="1"/>
</dbReference>
<dbReference type="Gene3D" id="3.40.720.10">
    <property type="entry name" value="Alkaline Phosphatase, subunit A"/>
    <property type="match status" value="1"/>
</dbReference>
<protein>
    <submittedName>
        <fullName evidence="6">Choline-sulfatase</fullName>
    </submittedName>
</protein>
<accession>A0A2U1TVF2</accession>
<evidence type="ECO:0000256" key="2">
    <source>
        <dbReference type="ARBA" id="ARBA00022723"/>
    </source>
</evidence>
<dbReference type="InterPro" id="IPR017850">
    <property type="entry name" value="Alkaline_phosphatase_core_sf"/>
</dbReference>
<dbReference type="InterPro" id="IPR025863">
    <property type="entry name" value="Choline_sulf_C_dom"/>
</dbReference>
<keyword evidence="2" id="KW-0479">Metal-binding</keyword>
<dbReference type="GO" id="GO:0046872">
    <property type="term" value="F:metal ion binding"/>
    <property type="evidence" value="ECO:0007669"/>
    <property type="project" value="UniProtKB-KW"/>
</dbReference>
<dbReference type="GO" id="GO:0008484">
    <property type="term" value="F:sulfuric ester hydrolase activity"/>
    <property type="evidence" value="ECO:0007669"/>
    <property type="project" value="TreeGrafter"/>
</dbReference>
<dbReference type="PROSITE" id="PS00523">
    <property type="entry name" value="SULFATASE_1"/>
    <property type="match status" value="1"/>
</dbReference>